<dbReference type="EMBL" id="NEXC01000078">
    <property type="protein sequence ID" value="PSN82380.1"/>
    <property type="molecule type" value="Genomic_DNA"/>
</dbReference>
<dbReference type="PANTHER" id="PTHR30592:SF1">
    <property type="entry name" value="SULFUR CARRIER PROTEIN FDHD"/>
    <property type="match status" value="1"/>
</dbReference>
<dbReference type="InterPro" id="IPR016193">
    <property type="entry name" value="Cytidine_deaminase-like"/>
</dbReference>
<proteinExistence type="inferred from homology"/>
<comment type="function">
    <text evidence="3">Required for formate dehydrogenase (FDH) activity. Acts as a sulfur carrier protein that transfers sulfur from IscS to the molybdenum cofactor prior to its insertion into FDH.</text>
</comment>
<evidence type="ECO:0000256" key="2">
    <source>
        <dbReference type="ARBA" id="ARBA00023150"/>
    </source>
</evidence>
<dbReference type="PIRSF" id="PIRSF015626">
    <property type="entry name" value="FdhD"/>
    <property type="match status" value="1"/>
</dbReference>
<evidence type="ECO:0000313" key="4">
    <source>
        <dbReference type="EMBL" id="PSN82380.1"/>
    </source>
</evidence>
<sequence>MSLLETSFPEPLTTVRVLEYRDHSLFTKMDYVATEEPLEIRVIHGSYDAPVTSKVALSMRTPGNDFELALGFLYSEGVIRSRDDVERVSYCTDPNEPQRFNIVNVRLKAGVKFDPSNLSRNVFTSSACGVCGKATLENLKTVCPTKPLGEITLNPSFITSLSEKLKLSQRFFLRTGGVHASALFEQDGSLLLIREDVGRHNAMDKLIGSLLLEKKLPASNKLVMVSGRASFELVQKAILAGIPVLVAVGAPSSLAVELAQEYNLTLIGFLRDDKFNVYSGFERIAQ</sequence>
<keyword evidence="1 3" id="KW-0963">Cytoplasm</keyword>
<evidence type="ECO:0000256" key="1">
    <source>
        <dbReference type="ARBA" id="ARBA00022490"/>
    </source>
</evidence>
<keyword evidence="2 3" id="KW-0501">Molybdenum cofactor biosynthesis</keyword>
<protein>
    <recommendedName>
        <fullName evidence="3">Sulfur carrier protein FdhD</fullName>
    </recommendedName>
</protein>
<gene>
    <name evidence="3" type="primary">fdhD</name>
    <name evidence="4" type="ORF">B9Q01_08180</name>
</gene>
<reference evidence="4 5" key="1">
    <citation type="submission" date="2017-04" db="EMBL/GenBank/DDBJ databases">
        <title>Novel microbial lineages endemic to geothermal iron-oxide mats fill important gaps in the evolutionary history of Archaea.</title>
        <authorList>
            <person name="Jay Z.J."/>
            <person name="Beam J.P."/>
            <person name="Dlakic M."/>
            <person name="Rusch D.B."/>
            <person name="Kozubal M.A."/>
            <person name="Inskeep W.P."/>
        </authorList>
    </citation>
    <scope>NUCLEOTIDE SEQUENCE [LARGE SCALE GENOMIC DNA]</scope>
    <source>
        <strain evidence="4">OSP_D</strain>
    </source>
</reference>
<feature type="active site" description="Cysteine persulfide intermediate" evidence="3">
    <location>
        <position position="128"/>
    </location>
</feature>
<dbReference type="NCBIfam" id="TIGR00129">
    <property type="entry name" value="fdhD_narQ"/>
    <property type="match status" value="1"/>
</dbReference>
<dbReference type="GO" id="GO:0005737">
    <property type="term" value="C:cytoplasm"/>
    <property type="evidence" value="ECO:0007669"/>
    <property type="project" value="UniProtKB-SubCell"/>
</dbReference>
<comment type="similarity">
    <text evidence="3">Belongs to the FdhD family.</text>
</comment>
<dbReference type="InterPro" id="IPR003786">
    <property type="entry name" value="FdhD"/>
</dbReference>
<keyword evidence="4" id="KW-0808">Transferase</keyword>
<evidence type="ECO:0000256" key="3">
    <source>
        <dbReference type="HAMAP-Rule" id="MF_00187"/>
    </source>
</evidence>
<name>A0A2R6A7L6_9ARCH</name>
<dbReference type="Gene3D" id="3.10.20.10">
    <property type="match status" value="1"/>
</dbReference>
<dbReference type="GO" id="GO:0097163">
    <property type="term" value="F:sulfur carrier activity"/>
    <property type="evidence" value="ECO:0007669"/>
    <property type="project" value="UniProtKB-UniRule"/>
</dbReference>
<feature type="binding site" evidence="3">
    <location>
        <begin position="269"/>
        <end position="274"/>
    </location>
    <ligand>
        <name>Mo-bis(molybdopterin guanine dinucleotide)</name>
        <dbReference type="ChEBI" id="CHEBI:60539"/>
    </ligand>
</feature>
<dbReference type="GO" id="GO:0006777">
    <property type="term" value="P:Mo-molybdopterin cofactor biosynthetic process"/>
    <property type="evidence" value="ECO:0007669"/>
    <property type="project" value="UniProtKB-UniRule"/>
</dbReference>
<dbReference type="Gene3D" id="3.40.140.10">
    <property type="entry name" value="Cytidine Deaminase, domain 2"/>
    <property type="match status" value="1"/>
</dbReference>
<dbReference type="Pfam" id="PF02634">
    <property type="entry name" value="FdhD-NarQ"/>
    <property type="match status" value="1"/>
</dbReference>
<dbReference type="HAMAP" id="MF_00187">
    <property type="entry name" value="FdhD"/>
    <property type="match status" value="1"/>
</dbReference>
<dbReference type="SUPFAM" id="SSF53927">
    <property type="entry name" value="Cytidine deaminase-like"/>
    <property type="match status" value="1"/>
</dbReference>
<dbReference type="PANTHER" id="PTHR30592">
    <property type="entry name" value="FORMATE DEHYDROGENASE"/>
    <property type="match status" value="1"/>
</dbReference>
<dbReference type="NCBIfam" id="NF001943">
    <property type="entry name" value="PRK00724.1-2"/>
    <property type="match status" value="1"/>
</dbReference>
<dbReference type="AlphaFoldDB" id="A0A2R6A7L6"/>
<comment type="subcellular location">
    <subcellularLocation>
        <location evidence="3">Cytoplasm</location>
    </subcellularLocation>
</comment>
<dbReference type="GO" id="GO:0016783">
    <property type="term" value="F:sulfurtransferase activity"/>
    <property type="evidence" value="ECO:0007669"/>
    <property type="project" value="InterPro"/>
</dbReference>
<evidence type="ECO:0000313" key="5">
    <source>
        <dbReference type="Proteomes" id="UP000240880"/>
    </source>
</evidence>
<comment type="caution">
    <text evidence="4">The sequence shown here is derived from an EMBL/GenBank/DDBJ whole genome shotgun (WGS) entry which is preliminary data.</text>
</comment>
<organism evidence="4 5">
    <name type="scientific">Candidatus Marsarchaeota G1 archaeon OSP_D</name>
    <dbReference type="NCBI Taxonomy" id="1978155"/>
    <lineage>
        <taxon>Archaea</taxon>
        <taxon>Candidatus Marsarchaeota</taxon>
        <taxon>Candidatus Marsarchaeota group 1</taxon>
    </lineage>
</organism>
<accession>A0A2R6A7L6</accession>
<dbReference type="Proteomes" id="UP000240880">
    <property type="component" value="Unassembled WGS sequence"/>
</dbReference>